<keyword evidence="2" id="KW-0479">Metal-binding</keyword>
<dbReference type="SMART" id="SM00490">
    <property type="entry name" value="HELICc"/>
    <property type="match status" value="1"/>
</dbReference>
<gene>
    <name evidence="13" type="ORF">N0V83_007026</name>
</gene>
<evidence type="ECO:0000313" key="13">
    <source>
        <dbReference type="EMBL" id="KAJ4367443.1"/>
    </source>
</evidence>
<dbReference type="GO" id="GO:0008094">
    <property type="term" value="F:ATP-dependent activity, acting on DNA"/>
    <property type="evidence" value="ECO:0007669"/>
    <property type="project" value="TreeGrafter"/>
</dbReference>
<dbReference type="GO" id="GO:0004386">
    <property type="term" value="F:helicase activity"/>
    <property type="evidence" value="ECO:0007669"/>
    <property type="project" value="UniProtKB-KW"/>
</dbReference>
<dbReference type="AlphaFoldDB" id="A0A9W8Y5B2"/>
<accession>A0A9W8Y5B2</accession>
<dbReference type="GO" id="GO:0016787">
    <property type="term" value="F:hydrolase activity"/>
    <property type="evidence" value="ECO:0007669"/>
    <property type="project" value="UniProtKB-KW"/>
</dbReference>
<dbReference type="InterPro" id="IPR050628">
    <property type="entry name" value="SNF2_RAD54_helicase_TF"/>
</dbReference>
<evidence type="ECO:0000256" key="4">
    <source>
        <dbReference type="ARBA" id="ARBA00022771"/>
    </source>
</evidence>
<dbReference type="InterPro" id="IPR013083">
    <property type="entry name" value="Znf_RING/FYVE/PHD"/>
</dbReference>
<comment type="similarity">
    <text evidence="1">Belongs to the SNF2/RAD54 helicase family.</text>
</comment>
<proteinExistence type="inferred from homology"/>
<evidence type="ECO:0000256" key="3">
    <source>
        <dbReference type="ARBA" id="ARBA00022741"/>
    </source>
</evidence>
<keyword evidence="7" id="KW-0862">Zinc</keyword>
<dbReference type="PANTHER" id="PTHR45626">
    <property type="entry name" value="TRANSCRIPTION TERMINATION FACTOR 2-RELATED"/>
    <property type="match status" value="1"/>
</dbReference>
<evidence type="ECO:0000256" key="8">
    <source>
        <dbReference type="ARBA" id="ARBA00022840"/>
    </source>
</evidence>
<dbReference type="OrthoDB" id="448448at2759"/>
<dbReference type="PROSITE" id="PS00518">
    <property type="entry name" value="ZF_RING_1"/>
    <property type="match status" value="1"/>
</dbReference>
<dbReference type="PANTHER" id="PTHR45626:SF52">
    <property type="entry name" value="SINGLE-STRANDED DNA-DEPENDENT ATPASE (EUROFUNG)"/>
    <property type="match status" value="1"/>
</dbReference>
<dbReference type="InterPro" id="IPR000330">
    <property type="entry name" value="SNF2_N"/>
</dbReference>
<dbReference type="InterPro" id="IPR001650">
    <property type="entry name" value="Helicase_C-like"/>
</dbReference>
<dbReference type="SMART" id="SM00487">
    <property type="entry name" value="DEXDc"/>
    <property type="match status" value="1"/>
</dbReference>
<dbReference type="PROSITE" id="PS51194">
    <property type="entry name" value="HELICASE_CTER"/>
    <property type="match status" value="1"/>
</dbReference>
<organism evidence="13 14">
    <name type="scientific">Neocucurbitaria cava</name>
    <dbReference type="NCBI Taxonomy" id="798079"/>
    <lineage>
        <taxon>Eukaryota</taxon>
        <taxon>Fungi</taxon>
        <taxon>Dikarya</taxon>
        <taxon>Ascomycota</taxon>
        <taxon>Pezizomycotina</taxon>
        <taxon>Dothideomycetes</taxon>
        <taxon>Pleosporomycetidae</taxon>
        <taxon>Pleosporales</taxon>
        <taxon>Pleosporineae</taxon>
        <taxon>Cucurbitariaceae</taxon>
        <taxon>Neocucurbitaria</taxon>
    </lineage>
</organism>
<keyword evidence="3" id="KW-0547">Nucleotide-binding</keyword>
<dbReference type="InterPro" id="IPR027417">
    <property type="entry name" value="P-loop_NTPase"/>
</dbReference>
<evidence type="ECO:0000256" key="5">
    <source>
        <dbReference type="ARBA" id="ARBA00022801"/>
    </source>
</evidence>
<evidence type="ECO:0000259" key="11">
    <source>
        <dbReference type="PROSITE" id="PS51192"/>
    </source>
</evidence>
<evidence type="ECO:0000256" key="1">
    <source>
        <dbReference type="ARBA" id="ARBA00007025"/>
    </source>
</evidence>
<dbReference type="SUPFAM" id="SSF57850">
    <property type="entry name" value="RING/U-box"/>
    <property type="match status" value="1"/>
</dbReference>
<evidence type="ECO:0000256" key="6">
    <source>
        <dbReference type="ARBA" id="ARBA00022806"/>
    </source>
</evidence>
<evidence type="ECO:0000259" key="10">
    <source>
        <dbReference type="PROSITE" id="PS50089"/>
    </source>
</evidence>
<dbReference type="GO" id="GO:0008270">
    <property type="term" value="F:zinc ion binding"/>
    <property type="evidence" value="ECO:0007669"/>
    <property type="project" value="UniProtKB-KW"/>
</dbReference>
<dbReference type="Gene3D" id="3.40.50.10810">
    <property type="entry name" value="Tandem AAA-ATPase domain"/>
    <property type="match status" value="1"/>
</dbReference>
<evidence type="ECO:0000256" key="9">
    <source>
        <dbReference type="PROSITE-ProRule" id="PRU00175"/>
    </source>
</evidence>
<keyword evidence="5" id="KW-0378">Hydrolase</keyword>
<sequence>MRLQKGFDPVLAMWGAQGDSGYATFGLNFVDDRCDIIAASGQTAAVLNMKSFRALQRVQQETTIRLTGSGRPGSWMQQSATSEKDGVDRYCSLDILIFGYRYEADAVASKLAAEEFYLQDPDNLPEGFVYENPQYLNLPIPTFAEPIMTDHFVDRHDSSTRESMLIPALNLPADDEFELDFDKLLDTFACHDDLSQAAAVVQVSAELYGHQKAGLDFILQRESIPVPSSRTLWEKQESVQAENGSPVYNHLITGAKSPHAKECPGGIVADEMGLGKSLTMLSAITGTLDRACAYAQSMTSIGPSGQGIIAAKSTLILVPSACTSTFCKTYIEINARTVLIDSWVKEINDRIAPGALTYHKFHGRDRKVDCLTLLQKDIVFTTYGTVAADYSRKRSLLHQVHWYRVVLDEGIYVPRPLSKPFTFINLSTAHVIRNASTKQFQAVTALQSPLRWGLTGTPIQNSLDDLGSLARFLKVPILEDAAQFKRHITGPIERKKGEAPKDYRNLRTLLQAICLRRTKAVLPMAEVTTHTHWLTFSDDERAEYTQIERTCKEALDLAVSGHKVREAHQNVLEILLRLRLFCNNGSIYERSSTPTTNCTKDPEESLSLLQQSGDAVCYYCSCDITSLPRSDKHDTEILTACHHVVCPDCVPVWKSAVSKQPLCPICKTTHSMDTAVTPNDADVPSFDKYPSKIIALVNDIQAQRTEGKCVVFSFWKRTLNIAGALLTAKNIPFLRVDGSLLFSKRKTVLSQFETRADFPVLLMTLGTGAVGLNCLTVAHRIHLLEPQWNPSVESQAIGRVVRLGQERPVTVIRYIMSKTVEKNVQNRQLRKLKLAHGGFTRGKGEDVKARLQMLQNLILEQE</sequence>
<feature type="domain" description="Helicase ATP-binding" evidence="11">
    <location>
        <begin position="257"/>
        <end position="476"/>
    </location>
</feature>
<keyword evidence="4 9" id="KW-0863">Zinc-finger</keyword>
<keyword evidence="6" id="KW-0347">Helicase</keyword>
<dbReference type="InterPro" id="IPR001841">
    <property type="entry name" value="Znf_RING"/>
</dbReference>
<name>A0A9W8Y5B2_9PLEO</name>
<dbReference type="Pfam" id="PF00176">
    <property type="entry name" value="SNF2-rel_dom"/>
    <property type="match status" value="2"/>
</dbReference>
<dbReference type="PROSITE" id="PS50089">
    <property type="entry name" value="ZF_RING_2"/>
    <property type="match status" value="1"/>
</dbReference>
<dbReference type="InterPro" id="IPR049730">
    <property type="entry name" value="SNF2/RAD54-like_C"/>
</dbReference>
<dbReference type="CDD" id="cd18008">
    <property type="entry name" value="DEXDc_SHPRH-like"/>
    <property type="match status" value="1"/>
</dbReference>
<dbReference type="InterPro" id="IPR014001">
    <property type="entry name" value="Helicase_ATP-bd"/>
</dbReference>
<dbReference type="Gene3D" id="3.40.50.300">
    <property type="entry name" value="P-loop containing nucleotide triphosphate hydrolases"/>
    <property type="match status" value="1"/>
</dbReference>
<dbReference type="InterPro" id="IPR038718">
    <property type="entry name" value="SNF2-like_sf"/>
</dbReference>
<feature type="domain" description="RING-type" evidence="10">
    <location>
        <begin position="617"/>
        <end position="667"/>
    </location>
</feature>
<keyword evidence="8" id="KW-0067">ATP-binding</keyword>
<dbReference type="PROSITE" id="PS51192">
    <property type="entry name" value="HELICASE_ATP_BIND_1"/>
    <property type="match status" value="1"/>
</dbReference>
<dbReference type="GO" id="GO:0005524">
    <property type="term" value="F:ATP binding"/>
    <property type="evidence" value="ECO:0007669"/>
    <property type="project" value="UniProtKB-KW"/>
</dbReference>
<evidence type="ECO:0000256" key="7">
    <source>
        <dbReference type="ARBA" id="ARBA00022833"/>
    </source>
</evidence>
<dbReference type="SUPFAM" id="SSF52540">
    <property type="entry name" value="P-loop containing nucleoside triphosphate hydrolases"/>
    <property type="match status" value="2"/>
</dbReference>
<dbReference type="EMBL" id="JAPEUY010000012">
    <property type="protein sequence ID" value="KAJ4367443.1"/>
    <property type="molecule type" value="Genomic_DNA"/>
</dbReference>
<evidence type="ECO:0000256" key="2">
    <source>
        <dbReference type="ARBA" id="ARBA00022723"/>
    </source>
</evidence>
<evidence type="ECO:0000259" key="12">
    <source>
        <dbReference type="PROSITE" id="PS51194"/>
    </source>
</evidence>
<dbReference type="InterPro" id="IPR017907">
    <property type="entry name" value="Znf_RING_CS"/>
</dbReference>
<reference evidence="13" key="1">
    <citation type="submission" date="2022-10" db="EMBL/GenBank/DDBJ databases">
        <title>Tapping the CABI collections for fungal endophytes: first genome assemblies for Collariella, Neodidymelliopsis, Ascochyta clinopodiicola, Didymella pomorum, Didymosphaeria variabile, Neocosmospora piperis and Neocucurbitaria cava.</title>
        <authorList>
            <person name="Hill R."/>
        </authorList>
    </citation>
    <scope>NUCLEOTIDE SEQUENCE</scope>
    <source>
        <strain evidence="13">IMI 356814</strain>
    </source>
</reference>
<dbReference type="Gene3D" id="3.30.40.10">
    <property type="entry name" value="Zinc/RING finger domain, C3HC4 (zinc finger)"/>
    <property type="match status" value="1"/>
</dbReference>
<comment type="caution">
    <text evidence="13">The sequence shown here is derived from an EMBL/GenBank/DDBJ whole genome shotgun (WGS) entry which is preliminary data.</text>
</comment>
<dbReference type="GO" id="GO:0005634">
    <property type="term" value="C:nucleus"/>
    <property type="evidence" value="ECO:0007669"/>
    <property type="project" value="TreeGrafter"/>
</dbReference>
<protein>
    <submittedName>
        <fullName evidence="13">Uncharacterized protein</fullName>
    </submittedName>
</protein>
<keyword evidence="14" id="KW-1185">Reference proteome</keyword>
<dbReference type="GO" id="GO:0006281">
    <property type="term" value="P:DNA repair"/>
    <property type="evidence" value="ECO:0007669"/>
    <property type="project" value="TreeGrafter"/>
</dbReference>
<dbReference type="CDD" id="cd18793">
    <property type="entry name" value="SF2_C_SNF"/>
    <property type="match status" value="1"/>
</dbReference>
<dbReference type="Proteomes" id="UP001140560">
    <property type="component" value="Unassembled WGS sequence"/>
</dbReference>
<feature type="domain" description="Helicase C-terminal" evidence="12">
    <location>
        <begin position="692"/>
        <end position="855"/>
    </location>
</feature>
<dbReference type="Pfam" id="PF00271">
    <property type="entry name" value="Helicase_C"/>
    <property type="match status" value="1"/>
</dbReference>
<evidence type="ECO:0000313" key="14">
    <source>
        <dbReference type="Proteomes" id="UP001140560"/>
    </source>
</evidence>